<protein>
    <submittedName>
        <fullName evidence="2">Uncharacterized protein</fullName>
    </submittedName>
</protein>
<keyword evidence="1" id="KW-0812">Transmembrane</keyword>
<dbReference type="OrthoDB" id="823720at2"/>
<reference evidence="2 3" key="1">
    <citation type="submission" date="2018-03" db="EMBL/GenBank/DDBJ databases">
        <title>Genomic Encyclopedia of Archaeal and Bacterial Type Strains, Phase II (KMG-II): from individual species to whole genera.</title>
        <authorList>
            <person name="Goeker M."/>
        </authorList>
    </citation>
    <scope>NUCLEOTIDE SEQUENCE [LARGE SCALE GENOMIC DNA]</scope>
    <source>
        <strain evidence="2 3">DSM 28057</strain>
    </source>
</reference>
<evidence type="ECO:0000313" key="3">
    <source>
        <dbReference type="Proteomes" id="UP000240708"/>
    </source>
</evidence>
<evidence type="ECO:0000313" key="2">
    <source>
        <dbReference type="EMBL" id="PSL03927.1"/>
    </source>
</evidence>
<accession>A0A2P8E3D5</accession>
<keyword evidence="3" id="KW-1185">Reference proteome</keyword>
<dbReference type="EMBL" id="PYGF01000006">
    <property type="protein sequence ID" value="PSL03927.1"/>
    <property type="molecule type" value="Genomic_DNA"/>
</dbReference>
<gene>
    <name evidence="2" type="ORF">CLV48_106168</name>
</gene>
<feature type="transmembrane region" description="Helical" evidence="1">
    <location>
        <begin position="6"/>
        <end position="29"/>
    </location>
</feature>
<comment type="caution">
    <text evidence="2">The sequence shown here is derived from an EMBL/GenBank/DDBJ whole genome shotgun (WGS) entry which is preliminary data.</text>
</comment>
<feature type="transmembrane region" description="Helical" evidence="1">
    <location>
        <begin position="134"/>
        <end position="152"/>
    </location>
</feature>
<name>A0A2P8E3D5_9BACT</name>
<keyword evidence="1" id="KW-1133">Transmembrane helix</keyword>
<organism evidence="2 3">
    <name type="scientific">Cecembia rubra</name>
    <dbReference type="NCBI Taxonomy" id="1485585"/>
    <lineage>
        <taxon>Bacteria</taxon>
        <taxon>Pseudomonadati</taxon>
        <taxon>Bacteroidota</taxon>
        <taxon>Cytophagia</taxon>
        <taxon>Cytophagales</taxon>
        <taxon>Cyclobacteriaceae</taxon>
        <taxon>Cecembia</taxon>
    </lineage>
</organism>
<dbReference type="AlphaFoldDB" id="A0A2P8E3D5"/>
<dbReference type="Proteomes" id="UP000240708">
    <property type="component" value="Unassembled WGS sequence"/>
</dbReference>
<proteinExistence type="predicted"/>
<evidence type="ECO:0000256" key="1">
    <source>
        <dbReference type="SAM" id="Phobius"/>
    </source>
</evidence>
<feature type="transmembrane region" description="Helical" evidence="1">
    <location>
        <begin position="101"/>
        <end position="122"/>
    </location>
</feature>
<sequence length="171" mass="19347">MNPKSSLIFILIFCLTGIWEPVFGQKFILLQRGSNQKSRLKYEIGEEFIYKTKGTDYFVYERIKDITPEAIVLTENLLLPSDIAEVFILHKDPRNSTIGNLGYLGMGGGLVFLLGSTINSLYQNGDLSDVSNSWAWPVGLFATGFAISKLKYKRFRHEGKNKIQLVILYGD</sequence>
<keyword evidence="1" id="KW-0472">Membrane</keyword>
<dbReference type="RefSeq" id="WP_106567600.1">
    <property type="nucleotide sequence ID" value="NZ_JAUVYL010000090.1"/>
</dbReference>